<feature type="region of interest" description="Disordered" evidence="1">
    <location>
        <begin position="1"/>
        <end position="29"/>
    </location>
</feature>
<dbReference type="Proteomes" id="UP000193387">
    <property type="component" value="Unassembled WGS sequence"/>
</dbReference>
<dbReference type="EMBL" id="LQPR01000052">
    <property type="protein sequence ID" value="ORW68537.1"/>
    <property type="molecule type" value="Genomic_DNA"/>
</dbReference>
<organism evidence="2 3">
    <name type="scientific">Mycobacterium saskatchewanense</name>
    <dbReference type="NCBI Taxonomy" id="220927"/>
    <lineage>
        <taxon>Bacteria</taxon>
        <taxon>Bacillati</taxon>
        <taxon>Actinomycetota</taxon>
        <taxon>Actinomycetes</taxon>
        <taxon>Mycobacteriales</taxon>
        <taxon>Mycobacteriaceae</taxon>
        <taxon>Mycobacterium</taxon>
        <taxon>Mycobacterium simiae complex</taxon>
    </lineage>
</organism>
<evidence type="ECO:0000256" key="1">
    <source>
        <dbReference type="SAM" id="MobiDB-lite"/>
    </source>
</evidence>
<protein>
    <recommendedName>
        <fullName evidence="4">DUF4226 domain-containing protein</fullName>
    </recommendedName>
</protein>
<comment type="caution">
    <text evidence="2">The sequence shown here is derived from an EMBL/GenBank/DDBJ whole genome shotgun (WGS) entry which is preliminary data.</text>
</comment>
<accession>A0AAJ3NML9</accession>
<keyword evidence="3" id="KW-1185">Reference proteome</keyword>
<name>A0AAJ3NML9_9MYCO</name>
<feature type="compositionally biased region" description="Low complexity" evidence="1">
    <location>
        <begin position="13"/>
        <end position="25"/>
    </location>
</feature>
<evidence type="ECO:0000313" key="2">
    <source>
        <dbReference type="EMBL" id="ORW68537.1"/>
    </source>
</evidence>
<evidence type="ECO:0000313" key="3">
    <source>
        <dbReference type="Proteomes" id="UP000193387"/>
    </source>
</evidence>
<proteinExistence type="predicted"/>
<dbReference type="AlphaFoldDB" id="A0AAJ3NML9"/>
<gene>
    <name evidence="2" type="ORF">AWC23_20965</name>
</gene>
<reference evidence="2 3" key="1">
    <citation type="submission" date="2016-01" db="EMBL/GenBank/DDBJ databases">
        <title>The new phylogeny of the genus Mycobacterium.</title>
        <authorList>
            <person name="Tarcisio F."/>
            <person name="Conor M."/>
            <person name="Antonella G."/>
            <person name="Elisabetta G."/>
            <person name="Giulia F.S."/>
            <person name="Sara T."/>
            <person name="Anna F."/>
            <person name="Clotilde B."/>
            <person name="Roberto B."/>
            <person name="Veronica D.S."/>
            <person name="Fabio R."/>
            <person name="Monica P."/>
            <person name="Olivier J."/>
            <person name="Enrico T."/>
            <person name="Nicola S."/>
        </authorList>
    </citation>
    <scope>NUCLEOTIDE SEQUENCE [LARGE SCALE GENOMIC DNA]</scope>
    <source>
        <strain evidence="2 3">DSM 44616</strain>
    </source>
</reference>
<evidence type="ECO:0008006" key="4">
    <source>
        <dbReference type="Google" id="ProtNLM"/>
    </source>
</evidence>
<dbReference type="RefSeq" id="WP_085257444.1">
    <property type="nucleotide sequence ID" value="NZ_AP022573.1"/>
</dbReference>
<sequence>MTGDAGQAGPSMQALQERQAQLAEQHGTAGDADRALVEVLASAHAATRDALRRLDAIAEDIDRAVLHQADLSIDTPLGAREFQRFLLAKQHEIAAVVTDARDLGRAKKAALESLRAQYGG</sequence>
<dbReference type="Pfam" id="PF10774">
    <property type="entry name" value="DUF4226"/>
    <property type="match status" value="1"/>
</dbReference>
<dbReference type="InterPro" id="IPR019710">
    <property type="entry name" value="DUF4226"/>
</dbReference>